<sequence>MSAPATIAVTSDAAAAAGSVLNVAAYRFVAIDDPAALAAQLRACAEAADLRGTILIAGEGINLFLAGAGAALRGFVQTLHADARFAAMPVKFSRSAAAPFARLKVKIKPEIISFRRGGIVPEAARAPAVEPATLARWIGQGADDAGRRLVLLDTRNREEVAHGSFEGALTLPIDRFTELPDAVDALGDTLADATVVSFCTGGIRCEKAALWMRAQGLDNVLQLDGGILGYFEHVGGYGYAGRCFVFDERIALDPDLASLADVASDRD</sequence>
<accession>A0A2W5K051</accession>
<dbReference type="SMART" id="SM00450">
    <property type="entry name" value="RHOD"/>
    <property type="match status" value="1"/>
</dbReference>
<evidence type="ECO:0000259" key="1">
    <source>
        <dbReference type="PROSITE" id="PS50206"/>
    </source>
</evidence>
<dbReference type="NCBIfam" id="NF003703">
    <property type="entry name" value="PRK05320.1"/>
    <property type="match status" value="1"/>
</dbReference>
<gene>
    <name evidence="2" type="ORF">DI564_15935</name>
</gene>
<evidence type="ECO:0000313" key="3">
    <source>
        <dbReference type="Proteomes" id="UP000249046"/>
    </source>
</evidence>
<dbReference type="Gene3D" id="3.30.70.100">
    <property type="match status" value="1"/>
</dbReference>
<reference evidence="2 3" key="1">
    <citation type="submission" date="2017-08" db="EMBL/GenBank/DDBJ databases">
        <title>Infants hospitalized years apart are colonized by the same room-sourced microbial strains.</title>
        <authorList>
            <person name="Brooks B."/>
            <person name="Olm M.R."/>
            <person name="Firek B.A."/>
            <person name="Baker R."/>
            <person name="Thomas B.C."/>
            <person name="Morowitz M.J."/>
            <person name="Banfield J.F."/>
        </authorList>
    </citation>
    <scope>NUCLEOTIDE SEQUENCE [LARGE SCALE GENOMIC DNA]</scope>
    <source>
        <strain evidence="2">S2_005_003_R2_42</strain>
    </source>
</reference>
<feature type="domain" description="Rhodanese" evidence="1">
    <location>
        <begin position="145"/>
        <end position="239"/>
    </location>
</feature>
<organism evidence="2 3">
    <name type="scientific">Rhodanobacter denitrificans</name>
    <dbReference type="NCBI Taxonomy" id="666685"/>
    <lineage>
        <taxon>Bacteria</taxon>
        <taxon>Pseudomonadati</taxon>
        <taxon>Pseudomonadota</taxon>
        <taxon>Gammaproteobacteria</taxon>
        <taxon>Lysobacterales</taxon>
        <taxon>Rhodanobacteraceae</taxon>
        <taxon>Rhodanobacter</taxon>
    </lineage>
</organism>
<evidence type="ECO:0000313" key="2">
    <source>
        <dbReference type="EMBL" id="PZQ10476.1"/>
    </source>
</evidence>
<dbReference type="InterPro" id="IPR036873">
    <property type="entry name" value="Rhodanese-like_dom_sf"/>
</dbReference>
<dbReference type="InterPro" id="IPR001763">
    <property type="entry name" value="Rhodanese-like_dom"/>
</dbReference>
<protein>
    <submittedName>
        <fullName evidence="2">Sulfurtransferase</fullName>
    </submittedName>
</protein>
<dbReference type="PANTHER" id="PTHR43268:SF3">
    <property type="entry name" value="RHODANESE-LIKE DOMAIN-CONTAINING PROTEIN 7-RELATED"/>
    <property type="match status" value="1"/>
</dbReference>
<dbReference type="PROSITE" id="PS50206">
    <property type="entry name" value="RHODANESE_3"/>
    <property type="match status" value="1"/>
</dbReference>
<dbReference type="EMBL" id="QFPO01000020">
    <property type="protein sequence ID" value="PZQ10476.1"/>
    <property type="molecule type" value="Genomic_DNA"/>
</dbReference>
<dbReference type="GO" id="GO:0016740">
    <property type="term" value="F:transferase activity"/>
    <property type="evidence" value="ECO:0007669"/>
    <property type="project" value="UniProtKB-KW"/>
</dbReference>
<name>A0A2W5K051_9GAMM</name>
<dbReference type="Pfam" id="PF17773">
    <property type="entry name" value="UPF0176_N"/>
    <property type="match status" value="1"/>
</dbReference>
<proteinExistence type="predicted"/>
<dbReference type="Gene3D" id="3.40.250.10">
    <property type="entry name" value="Rhodanese-like domain"/>
    <property type="match status" value="1"/>
</dbReference>
<dbReference type="AlphaFoldDB" id="A0A2W5K051"/>
<dbReference type="InterPro" id="IPR020936">
    <property type="entry name" value="TrhO"/>
</dbReference>
<keyword evidence="2" id="KW-0808">Transferase</keyword>
<dbReference type="PANTHER" id="PTHR43268">
    <property type="entry name" value="THIOSULFATE SULFURTRANSFERASE/RHODANESE-LIKE DOMAIN-CONTAINING PROTEIN 2"/>
    <property type="match status" value="1"/>
</dbReference>
<dbReference type="Proteomes" id="UP000249046">
    <property type="component" value="Unassembled WGS sequence"/>
</dbReference>
<dbReference type="InterPro" id="IPR040503">
    <property type="entry name" value="TRHO_N"/>
</dbReference>
<comment type="caution">
    <text evidence="2">The sequence shown here is derived from an EMBL/GenBank/DDBJ whole genome shotgun (WGS) entry which is preliminary data.</text>
</comment>
<dbReference type="SUPFAM" id="SSF52821">
    <property type="entry name" value="Rhodanese/Cell cycle control phosphatase"/>
    <property type="match status" value="1"/>
</dbReference>
<dbReference type="Pfam" id="PF00581">
    <property type="entry name" value="Rhodanese"/>
    <property type="match status" value="1"/>
</dbReference>